<dbReference type="NCBIfam" id="TIGR03170">
    <property type="entry name" value="flgA_cterm"/>
    <property type="match status" value="1"/>
</dbReference>
<keyword evidence="4" id="KW-1005">Bacterial flagellum biogenesis</keyword>
<dbReference type="Pfam" id="PF13144">
    <property type="entry name" value="ChapFlgA"/>
    <property type="match status" value="1"/>
</dbReference>
<keyword evidence="6" id="KW-0966">Cell projection</keyword>
<name>A0ABM6IE15_9RHOB</name>
<comment type="similarity">
    <text evidence="4">Belongs to the FlgA family.</text>
</comment>
<dbReference type="CDD" id="cd11614">
    <property type="entry name" value="SAF_CpaB_FlgA_like"/>
    <property type="match status" value="1"/>
</dbReference>
<dbReference type="SMART" id="SM00858">
    <property type="entry name" value="SAF"/>
    <property type="match status" value="1"/>
</dbReference>
<feature type="signal peptide" evidence="4">
    <location>
        <begin position="1"/>
        <end position="26"/>
    </location>
</feature>
<evidence type="ECO:0000256" key="4">
    <source>
        <dbReference type="RuleBase" id="RU362063"/>
    </source>
</evidence>
<protein>
    <recommendedName>
        <fullName evidence="4">Flagella basal body P-ring formation protein FlgA</fullName>
    </recommendedName>
</protein>
<dbReference type="PANTHER" id="PTHR36307:SF1">
    <property type="entry name" value="FLAGELLA BASAL BODY P-RING FORMATION PROTEIN FLGA"/>
    <property type="match status" value="1"/>
</dbReference>
<keyword evidence="7" id="KW-1185">Reference proteome</keyword>
<keyword evidence="2 4" id="KW-0732">Signal</keyword>
<organism evidence="6 7">
    <name type="scientific">Thioclava nitratireducens</name>
    <dbReference type="NCBI Taxonomy" id="1915078"/>
    <lineage>
        <taxon>Bacteria</taxon>
        <taxon>Pseudomonadati</taxon>
        <taxon>Pseudomonadota</taxon>
        <taxon>Alphaproteobacteria</taxon>
        <taxon>Rhodobacterales</taxon>
        <taxon>Paracoccaceae</taxon>
        <taxon>Thioclava</taxon>
    </lineage>
</organism>
<evidence type="ECO:0000313" key="7">
    <source>
        <dbReference type="Proteomes" id="UP000185622"/>
    </source>
</evidence>
<dbReference type="Gene3D" id="2.30.30.760">
    <property type="match status" value="1"/>
</dbReference>
<proteinExistence type="inferred from homology"/>
<dbReference type="EMBL" id="CP019437">
    <property type="protein sequence ID" value="AQS46922.1"/>
    <property type="molecule type" value="Genomic_DNA"/>
</dbReference>
<evidence type="ECO:0000259" key="5">
    <source>
        <dbReference type="SMART" id="SM00858"/>
    </source>
</evidence>
<dbReference type="PANTHER" id="PTHR36307">
    <property type="entry name" value="FLAGELLA BASAL BODY P-RING FORMATION PROTEIN FLGA"/>
    <property type="match status" value="1"/>
</dbReference>
<dbReference type="InterPro" id="IPR039246">
    <property type="entry name" value="Flagellar_FlgA"/>
</dbReference>
<accession>A0ABM6IE15</accession>
<dbReference type="InterPro" id="IPR013974">
    <property type="entry name" value="SAF"/>
</dbReference>
<evidence type="ECO:0000256" key="3">
    <source>
        <dbReference type="ARBA" id="ARBA00022764"/>
    </source>
</evidence>
<gene>
    <name evidence="6" type="ORF">BMG03_03255</name>
</gene>
<evidence type="ECO:0000256" key="1">
    <source>
        <dbReference type="ARBA" id="ARBA00004418"/>
    </source>
</evidence>
<keyword evidence="3 4" id="KW-0574">Periplasm</keyword>
<feature type="domain" description="SAF" evidence="5">
    <location>
        <begin position="100"/>
        <end position="162"/>
    </location>
</feature>
<feature type="chain" id="PRO_5044972178" description="Flagella basal body P-ring formation protein FlgA" evidence="4">
    <location>
        <begin position="27"/>
        <end position="225"/>
    </location>
</feature>
<keyword evidence="6" id="KW-0969">Cilium</keyword>
<dbReference type="InterPro" id="IPR017585">
    <property type="entry name" value="SAF_FlgA"/>
</dbReference>
<sequence length="225" mass="23875">MSPIRASATAVLATLAAALLVVPASAESVRVLIAEKAEQSWGLEMPPSGHFEITLQDSDPGDAEMISDFWMDRSTGQFLANAVEASGDVRRLAGLALLNVPVPVPTQQLLPGKILSGDDFQVVDLPYGQVGAYAVTRLDHLEGMQVRRVLARGRPVMSQSITEPVIISRGDPVSIEYSKGAMSLTAPGKAISDAHADQSVRVVNLVSNKIVEGIAKPDGKVEIQK</sequence>
<keyword evidence="6" id="KW-0282">Flagellum</keyword>
<dbReference type="RefSeq" id="WP_075775838.1">
    <property type="nucleotide sequence ID" value="NZ_CP019437.1"/>
</dbReference>
<comment type="subcellular location">
    <subcellularLocation>
        <location evidence="1 4">Periplasm</location>
    </subcellularLocation>
</comment>
<comment type="function">
    <text evidence="4">Involved in the assembly process of the P-ring formation. It may associate with FlgF on the rod constituting a structure essential for the P-ring assembly or may act as a modulator protein for the P-ring assembly.</text>
</comment>
<dbReference type="Proteomes" id="UP000185622">
    <property type="component" value="Chromosome"/>
</dbReference>
<evidence type="ECO:0000256" key="2">
    <source>
        <dbReference type="ARBA" id="ARBA00022729"/>
    </source>
</evidence>
<evidence type="ECO:0000313" key="6">
    <source>
        <dbReference type="EMBL" id="AQS46922.1"/>
    </source>
</evidence>
<reference evidence="6 7" key="1">
    <citation type="submission" date="2017-01" db="EMBL/GenBank/DDBJ databases">
        <title>The complete genome sequence of a sulfur-oxidizing marine bacterium Thioclava sp. 25B10_4T.</title>
        <authorList>
            <person name="Liu Y."/>
            <person name="Lai Q."/>
            <person name="Shao Z."/>
        </authorList>
    </citation>
    <scope>NUCLEOTIDE SEQUENCE [LARGE SCALE GENOMIC DNA]</scope>
    <source>
        <strain evidence="6 7">25B10_4</strain>
    </source>
</reference>